<dbReference type="InterPro" id="IPR022062">
    <property type="entry name" value="DUF3618"/>
</dbReference>
<organism evidence="3 4">
    <name type="scientific">Streptomyces albus</name>
    <dbReference type="NCBI Taxonomy" id="1888"/>
    <lineage>
        <taxon>Bacteria</taxon>
        <taxon>Bacillati</taxon>
        <taxon>Actinomycetota</taxon>
        <taxon>Actinomycetes</taxon>
        <taxon>Kitasatosporales</taxon>
        <taxon>Streptomycetaceae</taxon>
        <taxon>Streptomyces</taxon>
    </lineage>
</organism>
<dbReference type="GeneID" id="75182832"/>
<feature type="transmembrane region" description="Helical" evidence="2">
    <location>
        <begin position="101"/>
        <end position="118"/>
    </location>
</feature>
<protein>
    <submittedName>
        <fullName evidence="3">DUF3618 domain-containing protein</fullName>
    </submittedName>
</protein>
<gene>
    <name evidence="3" type="ORF">D8771_04125</name>
</gene>
<keyword evidence="2" id="KW-0472">Membrane</keyword>
<keyword evidence="2" id="KW-1133">Transmembrane helix</keyword>
<dbReference type="RefSeq" id="WP_016472313.1">
    <property type="nucleotide sequence ID" value="NZ_BBQG01000037.1"/>
</dbReference>
<dbReference type="AlphaFoldDB" id="A0A6C1C4C2"/>
<feature type="region of interest" description="Disordered" evidence="1">
    <location>
        <begin position="1"/>
        <end position="27"/>
    </location>
</feature>
<evidence type="ECO:0000256" key="1">
    <source>
        <dbReference type="SAM" id="MobiDB-lite"/>
    </source>
</evidence>
<feature type="compositionally biased region" description="Basic and acidic residues" evidence="1">
    <location>
        <begin position="74"/>
        <end position="83"/>
    </location>
</feature>
<sequence>MTDHAKSHTSTPGPEELRAQVEETRRELGETVEALAARADVKTQARNKATRLKKEARAKAAAAKEQVSGSAHTVSEKVQERTPEQAQAKAKHAAETTRGNPAVPVAAGAAVLALILLARRRRRH</sequence>
<dbReference type="EMBL" id="RCIY01000012">
    <property type="protein sequence ID" value="TGG88097.1"/>
    <property type="molecule type" value="Genomic_DNA"/>
</dbReference>
<feature type="region of interest" description="Disordered" evidence="1">
    <location>
        <begin position="39"/>
        <end position="101"/>
    </location>
</feature>
<evidence type="ECO:0000313" key="4">
    <source>
        <dbReference type="Proteomes" id="UP000298111"/>
    </source>
</evidence>
<proteinExistence type="predicted"/>
<feature type="compositionally biased region" description="Basic and acidic residues" evidence="1">
    <location>
        <begin position="15"/>
        <end position="27"/>
    </location>
</feature>
<accession>A0A6C1C4C2</accession>
<reference evidence="3 4" key="1">
    <citation type="submission" date="2018-10" db="EMBL/GenBank/DDBJ databases">
        <title>Isolation of pseudouridimycin from Streptomyces albus DSM 40763.</title>
        <authorList>
            <person name="Rosenqvist P."/>
            <person name="Metsae-Ketelae M."/>
            <person name="Virta P."/>
        </authorList>
    </citation>
    <scope>NUCLEOTIDE SEQUENCE [LARGE SCALE GENOMIC DNA]</scope>
    <source>
        <strain evidence="3 4">DSM 40763</strain>
    </source>
</reference>
<dbReference type="Proteomes" id="UP000298111">
    <property type="component" value="Unassembled WGS sequence"/>
</dbReference>
<keyword evidence="2" id="KW-0812">Transmembrane</keyword>
<evidence type="ECO:0000313" key="3">
    <source>
        <dbReference type="EMBL" id="TGG88097.1"/>
    </source>
</evidence>
<evidence type="ECO:0000256" key="2">
    <source>
        <dbReference type="SAM" id="Phobius"/>
    </source>
</evidence>
<dbReference type="Pfam" id="PF12277">
    <property type="entry name" value="DUF3618"/>
    <property type="match status" value="1"/>
</dbReference>
<name>A0A6C1C4C2_9ACTN</name>
<comment type="caution">
    <text evidence="3">The sequence shown here is derived from an EMBL/GenBank/DDBJ whole genome shotgun (WGS) entry which is preliminary data.</text>
</comment>